<evidence type="ECO:0000313" key="10">
    <source>
        <dbReference type="Proteomes" id="UP000050544"/>
    </source>
</evidence>
<dbReference type="SUPFAM" id="SSF53822">
    <property type="entry name" value="Periplasmic binding protein-like I"/>
    <property type="match status" value="1"/>
</dbReference>
<evidence type="ECO:0000256" key="7">
    <source>
        <dbReference type="SAM" id="SignalP"/>
    </source>
</evidence>
<evidence type="ECO:0000259" key="8">
    <source>
        <dbReference type="Pfam" id="PF02608"/>
    </source>
</evidence>
<dbReference type="PANTHER" id="PTHR34296:SF2">
    <property type="entry name" value="ABC TRANSPORTER GUANOSINE-BINDING PROTEIN NUPN"/>
    <property type="match status" value="1"/>
</dbReference>
<evidence type="ECO:0000256" key="6">
    <source>
        <dbReference type="ARBA" id="ARBA00023288"/>
    </source>
</evidence>
<dbReference type="InterPro" id="IPR028082">
    <property type="entry name" value="Peripla_BP_I"/>
</dbReference>
<dbReference type="RefSeq" id="WP_054520862.1">
    <property type="nucleotide sequence ID" value="NZ_LGKO01000002.1"/>
</dbReference>
<evidence type="ECO:0000313" key="9">
    <source>
        <dbReference type="EMBL" id="KPL84358.1"/>
    </source>
</evidence>
<dbReference type="AlphaFoldDB" id="A0A0P6Y5W1"/>
<evidence type="ECO:0000256" key="1">
    <source>
        <dbReference type="ARBA" id="ARBA00004193"/>
    </source>
</evidence>
<gene>
    <name evidence="9" type="ORF">SE15_04360</name>
</gene>
<keyword evidence="3" id="KW-1003">Cell membrane</keyword>
<keyword evidence="6" id="KW-0449">Lipoprotein</keyword>
<comment type="subcellular location">
    <subcellularLocation>
        <location evidence="1">Cell membrane</location>
        <topology evidence="1">Lipid-anchor</topology>
    </subcellularLocation>
</comment>
<dbReference type="Pfam" id="PF02608">
    <property type="entry name" value="Bmp"/>
    <property type="match status" value="1"/>
</dbReference>
<dbReference type="CDD" id="cd19964">
    <property type="entry name" value="PBP1_BMP-like"/>
    <property type="match status" value="1"/>
</dbReference>
<evidence type="ECO:0000256" key="4">
    <source>
        <dbReference type="ARBA" id="ARBA00022729"/>
    </source>
</evidence>
<dbReference type="EMBL" id="LGKO01000002">
    <property type="protein sequence ID" value="KPL84358.1"/>
    <property type="molecule type" value="Genomic_DNA"/>
</dbReference>
<dbReference type="InterPro" id="IPR003760">
    <property type="entry name" value="PnrA-like"/>
</dbReference>
<dbReference type="InterPro" id="IPR050957">
    <property type="entry name" value="BMP_lipoprotein"/>
</dbReference>
<dbReference type="PROSITE" id="PS51257">
    <property type="entry name" value="PROKAR_LIPOPROTEIN"/>
    <property type="match status" value="1"/>
</dbReference>
<keyword evidence="4 7" id="KW-0732">Signal</keyword>
<dbReference type="GO" id="GO:0005886">
    <property type="term" value="C:plasma membrane"/>
    <property type="evidence" value="ECO:0007669"/>
    <property type="project" value="UniProtKB-SubCell"/>
</dbReference>
<feature type="domain" description="ABC transporter substrate-binding protein PnrA-like" evidence="8">
    <location>
        <begin position="39"/>
        <end position="344"/>
    </location>
</feature>
<sequence length="351" mass="37954">MKSKALVLVYVLVVLALVLAACAPAQQGVTQAPPTEKKLRVVNLINGVLGDKSFFDSANRGMEMAKKDFGIEVKTIEAGIDPAKWKPALEDAAANEEYDILIVGTFQMSEFLQEVAPKYPDKKFIIYDVSVDYSKCDCKNVYSVTYKQNEGSYLAGLYAGLMSQSKIVGAIGGQDIPVINDFIVGYKQGAKDAGLSEQNVIVQYAGGWNDPAKGKEIALAMYQQGADIVFNIAGGTGVGIFQAAQEVNKYAIGVDSDQALIVETTNPEQAKHILTSMMKNVDNSLYRAIKLHLEGKLPYGQAEALGIAEGGVGLAKNKYYDQFTPAEVKAKIDQAEKDILEGKIVVDTVFK</sequence>
<feature type="signal peptide" evidence="7">
    <location>
        <begin position="1"/>
        <end position="25"/>
    </location>
</feature>
<proteinExistence type="inferred from homology"/>
<name>A0A0P6Y5W1_9CHLR</name>
<dbReference type="Proteomes" id="UP000050544">
    <property type="component" value="Unassembled WGS sequence"/>
</dbReference>
<evidence type="ECO:0000256" key="2">
    <source>
        <dbReference type="ARBA" id="ARBA00008610"/>
    </source>
</evidence>
<protein>
    <submittedName>
        <fullName evidence="9">Adenine nucleotide translocator 1</fullName>
    </submittedName>
</protein>
<keyword evidence="5" id="KW-0472">Membrane</keyword>
<accession>A0A0P6Y5W1</accession>
<organism evidence="9 10">
    <name type="scientific">Thermanaerothrix daxensis</name>
    <dbReference type="NCBI Taxonomy" id="869279"/>
    <lineage>
        <taxon>Bacteria</taxon>
        <taxon>Bacillati</taxon>
        <taxon>Chloroflexota</taxon>
        <taxon>Anaerolineae</taxon>
        <taxon>Anaerolineales</taxon>
        <taxon>Anaerolineaceae</taxon>
        <taxon>Thermanaerothrix</taxon>
    </lineage>
</organism>
<evidence type="ECO:0000256" key="3">
    <source>
        <dbReference type="ARBA" id="ARBA00022475"/>
    </source>
</evidence>
<dbReference type="OrthoDB" id="9769871at2"/>
<keyword evidence="10" id="KW-1185">Reference proteome</keyword>
<dbReference type="STRING" id="869279.SE15_04360"/>
<dbReference type="PANTHER" id="PTHR34296">
    <property type="entry name" value="TRANSCRIPTIONAL ACTIVATOR PROTEIN MED"/>
    <property type="match status" value="1"/>
</dbReference>
<dbReference type="Gene3D" id="3.40.50.2300">
    <property type="match status" value="2"/>
</dbReference>
<comment type="similarity">
    <text evidence="2">Belongs to the BMP lipoprotein family.</text>
</comment>
<evidence type="ECO:0000256" key="5">
    <source>
        <dbReference type="ARBA" id="ARBA00023136"/>
    </source>
</evidence>
<dbReference type="PATRIC" id="fig|869279.4.peg.883"/>
<feature type="chain" id="PRO_5006133369" evidence="7">
    <location>
        <begin position="26"/>
        <end position="351"/>
    </location>
</feature>
<reference evidence="9 10" key="1">
    <citation type="submission" date="2015-07" db="EMBL/GenBank/DDBJ databases">
        <title>Whole genome sequence of Thermanaerothrix daxensis DSM 23592.</title>
        <authorList>
            <person name="Hemp J."/>
            <person name="Ward L.M."/>
            <person name="Pace L.A."/>
            <person name="Fischer W.W."/>
        </authorList>
    </citation>
    <scope>NUCLEOTIDE SEQUENCE [LARGE SCALE GENOMIC DNA]</scope>
    <source>
        <strain evidence="9 10">GNS-1</strain>
    </source>
</reference>
<comment type="caution">
    <text evidence="9">The sequence shown here is derived from an EMBL/GenBank/DDBJ whole genome shotgun (WGS) entry which is preliminary data.</text>
</comment>